<dbReference type="RefSeq" id="WP_344225148.1">
    <property type="nucleotide sequence ID" value="NZ_BAAAQA010000024.1"/>
</dbReference>
<dbReference type="PANTHER" id="PTHR40254">
    <property type="entry name" value="BLR0577 PROTEIN"/>
    <property type="match status" value="1"/>
</dbReference>
<dbReference type="Proteomes" id="UP001500166">
    <property type="component" value="Unassembled WGS sequence"/>
</dbReference>
<evidence type="ECO:0000313" key="3">
    <source>
        <dbReference type="Proteomes" id="UP001500166"/>
    </source>
</evidence>
<dbReference type="SUPFAM" id="SSF51905">
    <property type="entry name" value="FAD/NAD(P)-binding domain"/>
    <property type="match status" value="1"/>
</dbReference>
<reference evidence="2 3" key="1">
    <citation type="journal article" date="2019" name="Int. J. Syst. Evol. Microbiol.">
        <title>The Global Catalogue of Microorganisms (GCM) 10K type strain sequencing project: providing services to taxonomists for standard genome sequencing and annotation.</title>
        <authorList>
            <consortium name="The Broad Institute Genomics Platform"/>
            <consortium name="The Broad Institute Genome Sequencing Center for Infectious Disease"/>
            <person name="Wu L."/>
            <person name="Ma J."/>
        </authorList>
    </citation>
    <scope>NUCLEOTIDE SEQUENCE [LARGE SCALE GENOMIC DNA]</scope>
    <source>
        <strain evidence="2 3">JCM 15914</strain>
    </source>
</reference>
<dbReference type="Pfam" id="PF13454">
    <property type="entry name" value="NAD_binding_9"/>
    <property type="match status" value="1"/>
</dbReference>
<dbReference type="InterPro" id="IPR052189">
    <property type="entry name" value="L-asp_N-monooxygenase_NS-form"/>
</dbReference>
<proteinExistence type="predicted"/>
<feature type="domain" description="FAD-dependent urate hydroxylase HpyO/Asp monooxygenase CreE-like FAD/NAD(P)-binding" evidence="1">
    <location>
        <begin position="8"/>
        <end position="185"/>
    </location>
</feature>
<dbReference type="EMBL" id="BAAAQA010000024">
    <property type="protein sequence ID" value="GAA2120691.1"/>
    <property type="molecule type" value="Genomic_DNA"/>
</dbReference>
<evidence type="ECO:0000259" key="1">
    <source>
        <dbReference type="Pfam" id="PF13454"/>
    </source>
</evidence>
<organism evidence="2 3">
    <name type="scientific">Kocuria atrinae</name>
    <dbReference type="NCBI Taxonomy" id="592377"/>
    <lineage>
        <taxon>Bacteria</taxon>
        <taxon>Bacillati</taxon>
        <taxon>Actinomycetota</taxon>
        <taxon>Actinomycetes</taxon>
        <taxon>Micrococcales</taxon>
        <taxon>Micrococcaceae</taxon>
        <taxon>Kocuria</taxon>
    </lineage>
</organism>
<evidence type="ECO:0000313" key="2">
    <source>
        <dbReference type="EMBL" id="GAA2120691.1"/>
    </source>
</evidence>
<dbReference type="InterPro" id="IPR038732">
    <property type="entry name" value="HpyO/CreE_NAD-binding"/>
</dbReference>
<gene>
    <name evidence="2" type="ORF">GCM10009824_22590</name>
</gene>
<keyword evidence="3" id="KW-1185">Reference proteome</keyword>
<protein>
    <submittedName>
        <fullName evidence="2">FAD/NAD(P)-binding protein</fullName>
    </submittedName>
</protein>
<name>A0ABN2Y566_9MICC</name>
<sequence>MDSRSVTFVGGGPRAAMVIERITANYPHDAAVLTVHVVEPFEPGAGRIWRYDQSPLLKLNSMAQDITMFTDASVECEGPVREGPTLLDWCRAVVSGEITDHRITDPEVMAQVRELGPESFPTRQLQSFYLGWFYRVTAEQAAENMRVETHRGTVTSVTDSEHGHRVELDSGEIITTDAVVYTVGHTDSMGSNTQLIRERTATARGGFYAPPAYTNDVDYSAVRPGDRVIVTGMGLAFIDLMVLLYEGRGGRFETTGERVDGKPREGIRDGGPLTYVACGQEPHVFVGSRRGVPYHSKITSVLSADPEPLRFITPDTVSHLLEQHSTLNFHEHLWPLINQELGYHVYRELIVGHPERARMSWEEFAPAYRAARWGSNELQQLVRKAIPDSRYRVDLASIDRPFDDMFFEDTQQVQDALVRYIERDLTLRTHPDHSETQALFLALLRTYMEIGRLVPLEHLDDESQRLVPGWWHGFFSFVDSGPPAHRLQELLALHRAGFITFLGPDLEVTAAHQDAPEGTPAFRARSRAGGADVSANSWIEARLPAPTVVSSADPALHHVHSSGTGVEQNFETEDGATVSTGKLVVESDGHVVDRAGDVRPTVFAAGHFTSAWNVGAFARPNSNSAPFRQCDGLARTVLTALGLPVVPAT</sequence>
<dbReference type="PANTHER" id="PTHR40254:SF1">
    <property type="entry name" value="BLR0577 PROTEIN"/>
    <property type="match status" value="1"/>
</dbReference>
<dbReference type="InterPro" id="IPR036188">
    <property type="entry name" value="FAD/NAD-bd_sf"/>
</dbReference>
<comment type="caution">
    <text evidence="2">The sequence shown here is derived from an EMBL/GenBank/DDBJ whole genome shotgun (WGS) entry which is preliminary data.</text>
</comment>
<accession>A0ABN2Y566</accession>